<reference evidence="1 2" key="1">
    <citation type="submission" date="2017-11" db="EMBL/GenBank/DDBJ databases">
        <title>Escherichia coli CV839-15 Genome sequencing and assembly.</title>
        <authorList>
            <person name="Li Z."/>
            <person name="Song N."/>
            <person name="Li W."/>
            <person name="Philip H.R."/>
            <person name="Bu Z."/>
            <person name="Siguo L."/>
        </authorList>
    </citation>
    <scope>NUCLEOTIDE SEQUENCE [LARGE SCALE GENOMIC DNA]</scope>
    <source>
        <strain evidence="1 2">CV839-15</strain>
        <plasmid evidence="2">Plasmid pcv839-15-p2</plasmid>
    </source>
</reference>
<dbReference type="AlphaFoldDB" id="A0A2H4TKY1"/>
<sequence>MKECGLTNHPLVKQGYRLNADNSRILLNLLKRQFNQPNQIASDAVILFYSSAV</sequence>
<gene>
    <name evidence="1" type="ORF">CV83915_2p0208</name>
</gene>
<keyword evidence="1" id="KW-0614">Plasmid</keyword>
<dbReference type="Proteomes" id="UP000236551">
    <property type="component" value="Plasmid pCV839-15-p2"/>
</dbReference>
<protein>
    <submittedName>
        <fullName evidence="1">Uncharacterized protein</fullName>
    </submittedName>
</protein>
<geneLocation type="plasmid" evidence="2">
    <name>pcv839-15-p2</name>
</geneLocation>
<evidence type="ECO:0000313" key="2">
    <source>
        <dbReference type="Proteomes" id="UP000236551"/>
    </source>
</evidence>
<organism evidence="1 2">
    <name type="scientific">Escherichia coli</name>
    <dbReference type="NCBI Taxonomy" id="562"/>
    <lineage>
        <taxon>Bacteria</taxon>
        <taxon>Pseudomonadati</taxon>
        <taxon>Pseudomonadota</taxon>
        <taxon>Gammaproteobacteria</taxon>
        <taxon>Enterobacterales</taxon>
        <taxon>Enterobacteriaceae</taxon>
        <taxon>Escherichia</taxon>
    </lineage>
</organism>
<accession>A0A2H4TKY1</accession>
<dbReference type="EMBL" id="CP024976">
    <property type="protein sequence ID" value="ATZ30211.1"/>
    <property type="molecule type" value="Genomic_DNA"/>
</dbReference>
<proteinExistence type="predicted"/>
<name>A0A2H4TKY1_ECOLX</name>
<evidence type="ECO:0000313" key="1">
    <source>
        <dbReference type="EMBL" id="ATZ30211.1"/>
    </source>
</evidence>